<dbReference type="AlphaFoldDB" id="A0A0P7ZFI6"/>
<name>A0A0P7ZFI6_9CYAN</name>
<proteinExistence type="predicted"/>
<organism evidence="1 2">
    <name type="scientific">Phormidesmis priestleyi Ana</name>
    <dbReference type="NCBI Taxonomy" id="1666911"/>
    <lineage>
        <taxon>Bacteria</taxon>
        <taxon>Bacillati</taxon>
        <taxon>Cyanobacteriota</taxon>
        <taxon>Cyanophyceae</taxon>
        <taxon>Leptolyngbyales</taxon>
        <taxon>Leptolyngbyaceae</taxon>
        <taxon>Phormidesmis</taxon>
    </lineage>
</organism>
<dbReference type="EMBL" id="LJZR01000109">
    <property type="protein sequence ID" value="KPQ31352.1"/>
    <property type="molecule type" value="Genomic_DNA"/>
</dbReference>
<gene>
    <name evidence="1" type="ORF">HLUCCA11_23930</name>
</gene>
<protein>
    <submittedName>
        <fullName evidence="1">Uncharacterized protein</fullName>
    </submittedName>
</protein>
<evidence type="ECO:0000313" key="2">
    <source>
        <dbReference type="Proteomes" id="UP000050465"/>
    </source>
</evidence>
<dbReference type="Proteomes" id="UP000050465">
    <property type="component" value="Unassembled WGS sequence"/>
</dbReference>
<evidence type="ECO:0000313" key="1">
    <source>
        <dbReference type="EMBL" id="KPQ31352.1"/>
    </source>
</evidence>
<accession>A0A0P7ZFI6</accession>
<sequence>MVGAEGLGAVGLWCGLLEVIAGEGVQGCFGG</sequence>
<comment type="caution">
    <text evidence="1">The sequence shown here is derived from an EMBL/GenBank/DDBJ whole genome shotgun (WGS) entry which is preliminary data.</text>
</comment>
<reference evidence="1 2" key="1">
    <citation type="submission" date="2015-09" db="EMBL/GenBank/DDBJ databases">
        <title>Identification and resolution of microdiversity through metagenomic sequencing of parallel consortia.</title>
        <authorList>
            <person name="Nelson W.C."/>
            <person name="Romine M.F."/>
            <person name="Lindemann S.R."/>
        </authorList>
    </citation>
    <scope>NUCLEOTIDE SEQUENCE [LARGE SCALE GENOMIC DNA]</scope>
    <source>
        <strain evidence="1">Ana</strain>
    </source>
</reference>